<evidence type="ECO:0000313" key="3">
    <source>
        <dbReference type="Proteomes" id="UP000197446"/>
    </source>
</evidence>
<sequence length="139" mass="15535">MRRTPPVVVQLRPDPRVQAMVALLATLTALGLYVWAVDHDRVAAPLVLALPLVARWAWRQAAVLPRRLRWDGEAWWLSAPGADDETLVRLDVVIDLDRWLLLRATPGLCWLPLARHQQPSAWGALRATLYAAPARAADT</sequence>
<reference evidence="2 3" key="1">
    <citation type="journal article" date="2007" name="Int. J. Syst. Evol. Microbiol.">
        <title>Description of Pelomonas aquatica sp. nov. and Pelomonas puraquae sp. nov., isolated from industrial and haemodialysis water.</title>
        <authorList>
            <person name="Gomila M."/>
            <person name="Bowien B."/>
            <person name="Falsen E."/>
            <person name="Moore E.R."/>
            <person name="Lalucat J."/>
        </authorList>
    </citation>
    <scope>NUCLEOTIDE SEQUENCE [LARGE SCALE GENOMIC DNA]</scope>
    <source>
        <strain evidence="2 3">CCUG 52769</strain>
    </source>
</reference>
<keyword evidence="3" id="KW-1185">Reference proteome</keyword>
<dbReference type="RefSeq" id="WP_088483630.1">
    <property type="nucleotide sequence ID" value="NZ_NISI01000005.1"/>
</dbReference>
<organism evidence="2 3">
    <name type="scientific">Roseateles puraquae</name>
    <dbReference type="NCBI Taxonomy" id="431059"/>
    <lineage>
        <taxon>Bacteria</taxon>
        <taxon>Pseudomonadati</taxon>
        <taxon>Pseudomonadota</taxon>
        <taxon>Betaproteobacteria</taxon>
        <taxon>Burkholderiales</taxon>
        <taxon>Sphaerotilaceae</taxon>
        <taxon>Roseateles</taxon>
    </lineage>
</organism>
<protein>
    <recommendedName>
        <fullName evidence="4">Toxin CptA</fullName>
    </recommendedName>
</protein>
<dbReference type="OrthoDB" id="9157092at2"/>
<dbReference type="Proteomes" id="UP000197446">
    <property type="component" value="Unassembled WGS sequence"/>
</dbReference>
<name>A0A254N751_9BURK</name>
<gene>
    <name evidence="2" type="ORF">CDO81_12900</name>
</gene>
<feature type="transmembrane region" description="Helical" evidence="1">
    <location>
        <begin position="42"/>
        <end position="58"/>
    </location>
</feature>
<proteinExistence type="predicted"/>
<dbReference type="AlphaFoldDB" id="A0A254N751"/>
<evidence type="ECO:0008006" key="4">
    <source>
        <dbReference type="Google" id="ProtNLM"/>
    </source>
</evidence>
<keyword evidence="1" id="KW-1133">Transmembrane helix</keyword>
<evidence type="ECO:0000256" key="1">
    <source>
        <dbReference type="SAM" id="Phobius"/>
    </source>
</evidence>
<feature type="transmembrane region" description="Helical" evidence="1">
    <location>
        <begin position="20"/>
        <end position="36"/>
    </location>
</feature>
<dbReference type="EMBL" id="NISI01000005">
    <property type="protein sequence ID" value="OWR03394.1"/>
    <property type="molecule type" value="Genomic_DNA"/>
</dbReference>
<comment type="caution">
    <text evidence="2">The sequence shown here is derived from an EMBL/GenBank/DDBJ whole genome shotgun (WGS) entry which is preliminary data.</text>
</comment>
<evidence type="ECO:0000313" key="2">
    <source>
        <dbReference type="EMBL" id="OWR03394.1"/>
    </source>
</evidence>
<accession>A0A254N751</accession>
<keyword evidence="1" id="KW-0812">Transmembrane</keyword>
<keyword evidence="1" id="KW-0472">Membrane</keyword>